<dbReference type="Pfam" id="PF00196">
    <property type="entry name" value="GerE"/>
    <property type="match status" value="1"/>
</dbReference>
<dbReference type="SMART" id="SM00421">
    <property type="entry name" value="HTH_LUXR"/>
    <property type="match status" value="1"/>
</dbReference>
<dbReference type="CDD" id="cd06170">
    <property type="entry name" value="LuxR_C_like"/>
    <property type="match status" value="1"/>
</dbReference>
<dbReference type="InterPro" id="IPR041664">
    <property type="entry name" value="AAA_16"/>
</dbReference>
<name>A0A060ZEG4_9ACTN</name>
<evidence type="ECO:0000313" key="5">
    <source>
        <dbReference type="EMBL" id="MBP2065629.1"/>
    </source>
</evidence>
<dbReference type="InterPro" id="IPR016032">
    <property type="entry name" value="Sig_transdc_resp-reg_C-effctor"/>
</dbReference>
<dbReference type="PANTHER" id="PTHR16305:SF35">
    <property type="entry name" value="TRANSCRIPTIONAL ACTIVATOR DOMAIN"/>
    <property type="match status" value="1"/>
</dbReference>
<dbReference type="GO" id="GO:0005737">
    <property type="term" value="C:cytoplasm"/>
    <property type="evidence" value="ECO:0007669"/>
    <property type="project" value="TreeGrafter"/>
</dbReference>
<dbReference type="EMBL" id="JAGGLR010000020">
    <property type="protein sequence ID" value="MBP2065629.1"/>
    <property type="molecule type" value="Genomic_DNA"/>
</dbReference>
<keyword evidence="5" id="KW-0238">DNA-binding</keyword>
<dbReference type="GO" id="GO:0006355">
    <property type="term" value="P:regulation of DNA-templated transcription"/>
    <property type="evidence" value="ECO:0007669"/>
    <property type="project" value="InterPro"/>
</dbReference>
<dbReference type="Gene3D" id="3.40.50.300">
    <property type="entry name" value="P-loop containing nucleotide triphosphate hydrolases"/>
    <property type="match status" value="1"/>
</dbReference>
<evidence type="ECO:0000256" key="1">
    <source>
        <dbReference type="ARBA" id="ARBA00022741"/>
    </source>
</evidence>
<evidence type="ECO:0000259" key="3">
    <source>
        <dbReference type="PROSITE" id="PS50043"/>
    </source>
</evidence>
<reference evidence="4" key="1">
    <citation type="submission" date="2014-05" db="EMBL/GenBank/DDBJ databases">
        <authorList>
            <person name="Horn Fabian"/>
        </authorList>
    </citation>
    <scope>NUCLEOTIDE SEQUENCE</scope>
</reference>
<dbReference type="GO" id="GO:0005524">
    <property type="term" value="F:ATP binding"/>
    <property type="evidence" value="ECO:0007669"/>
    <property type="project" value="UniProtKB-KW"/>
</dbReference>
<dbReference type="InterPro" id="IPR036388">
    <property type="entry name" value="WH-like_DNA-bd_sf"/>
</dbReference>
<keyword evidence="1" id="KW-0547">Nucleotide-binding</keyword>
<gene>
    <name evidence="5" type="ORF">J2Z30_006671</name>
    <name evidence="4" type="ORF">SIRAN1136</name>
</gene>
<dbReference type="InterPro" id="IPR027417">
    <property type="entry name" value="P-loop_NTPase"/>
</dbReference>
<dbReference type="Pfam" id="PF13191">
    <property type="entry name" value="AAA_16"/>
    <property type="match status" value="1"/>
</dbReference>
<sequence>MLLEREAELAQVAEALRAAAAGDSSLLLLTGPLGAGRTALLHQLPTLAEGEKIRVLRANAAPMEQDFDLGVVRQLFDSLLTGAPEELRGQRIEAEADLCRTVFSDDAPPLDENGAVTIPEEALYGLRSVLATAGAERPLLVLVDDLQWVDTPSLRWLAFLVKRLHGLRAVVVCALRDGYRRPGDPLLREIVEAARRVLRPAPLSLGATKEVILEQFGVPGDEEFARACHESSAGNPLFLKSVLADLAMRGHRPTAEHAELARSLRPAQLRERLAGSLRAQPRPPRDLAAAIAVLGDQAEPDLLGRLAGLDPIGFLAALRDLHQLGLLVAEQEPRFLHRVVRDAVESSMTVAERERLHDAAAALMYHNGRPAELVAAQLLAVTSSDHPWAVEVLRAAADTALRRGAPRTAARYLRRALLDGSLTGEGRARLLIDLATAERGFDPAACERHISQAIPLLTTARLRAAAALRISPTIVGLGPPSVVDLLHQVAEDLGPAASLEGTARDVALRLEARLRHAGHEDPAELAAAVERLSALREEPPLITSAERELTVVLLNAAVLTARWPAAEVSRLANRILEREPATSDQVHTPLPLVVIGLVAADSVRGISSWLAMEQQTRRQGGTVVDALVNVQQAMVLSARGRVAQAREYAERAVRLAEVHWQEAGIVSTLALTRVALDLQDSALIERILDGPGRRRSSSLALTAALQFVKAAQDAEQGRWTSALETLLACGRQLEASGWRNPVLFSWRPWAADLHRRVGDPHAAGALAEEELLRATEWGAPVALGRALRVKARLSDGDQGLRLLHESVDVLRASANELELARTLLLLGKRLRPGGGEAAAVLREAAALASACGMPRLVERIRAADGSGAAAAPPEATLTRTERTVTSLVGRGLTNQEVAAELGVSSRAIEKHLTSSYRKLGVSGRRELIELLPRMHS</sequence>
<dbReference type="AlphaFoldDB" id="A0A060ZEG4"/>
<evidence type="ECO:0000313" key="4">
    <source>
        <dbReference type="EMBL" id="CDR03261.1"/>
    </source>
</evidence>
<accession>A0A060ZEG4</accession>
<dbReference type="GO" id="GO:0004016">
    <property type="term" value="F:adenylate cyclase activity"/>
    <property type="evidence" value="ECO:0007669"/>
    <property type="project" value="TreeGrafter"/>
</dbReference>
<reference evidence="5 6" key="2">
    <citation type="submission" date="2021-03" db="EMBL/GenBank/DDBJ databases">
        <title>Genomic Encyclopedia of Type Strains, Phase IV (KMG-IV): sequencing the most valuable type-strain genomes for metagenomic binning, comparative biology and taxonomic classification.</title>
        <authorList>
            <person name="Goeker M."/>
        </authorList>
    </citation>
    <scope>NUCLEOTIDE SEQUENCE [LARGE SCALE GENOMIC DNA]</scope>
    <source>
        <strain evidence="5 6">DSM 41954</strain>
    </source>
</reference>
<dbReference type="Proteomes" id="UP000756710">
    <property type="component" value="Unassembled WGS sequence"/>
</dbReference>
<feature type="domain" description="HTH luxR-type" evidence="3">
    <location>
        <begin position="870"/>
        <end position="935"/>
    </location>
</feature>
<dbReference type="PANTHER" id="PTHR16305">
    <property type="entry name" value="TESTICULAR SOLUBLE ADENYLYL CYCLASE"/>
    <property type="match status" value="1"/>
</dbReference>
<dbReference type="EMBL" id="LK022848">
    <property type="protein sequence ID" value="CDR03261.1"/>
    <property type="molecule type" value="Genomic_DNA"/>
</dbReference>
<dbReference type="InterPro" id="IPR000792">
    <property type="entry name" value="Tscrpt_reg_LuxR_C"/>
</dbReference>
<dbReference type="SUPFAM" id="SSF52540">
    <property type="entry name" value="P-loop containing nucleoside triphosphate hydrolases"/>
    <property type="match status" value="1"/>
</dbReference>
<dbReference type="GO" id="GO:0003677">
    <property type="term" value="F:DNA binding"/>
    <property type="evidence" value="ECO:0007669"/>
    <property type="project" value="UniProtKB-KW"/>
</dbReference>
<dbReference type="PRINTS" id="PR00038">
    <property type="entry name" value="HTHLUXR"/>
</dbReference>
<dbReference type="SUPFAM" id="SSF46894">
    <property type="entry name" value="C-terminal effector domain of the bipartite response regulators"/>
    <property type="match status" value="1"/>
</dbReference>
<protein>
    <submittedName>
        <fullName evidence="5">DNA-binding CsgD family transcriptional regulator</fullName>
    </submittedName>
    <submittedName>
        <fullName evidence="4">Transcriptional regulator, LuxR family</fullName>
    </submittedName>
</protein>
<keyword evidence="6" id="KW-1185">Reference proteome</keyword>
<dbReference type="PROSITE" id="PS50043">
    <property type="entry name" value="HTH_LUXR_2"/>
    <property type="match status" value="1"/>
</dbReference>
<organism evidence="4">
    <name type="scientific">Streptomyces iranensis</name>
    <dbReference type="NCBI Taxonomy" id="576784"/>
    <lineage>
        <taxon>Bacteria</taxon>
        <taxon>Bacillati</taxon>
        <taxon>Actinomycetota</taxon>
        <taxon>Actinomycetes</taxon>
        <taxon>Kitasatosporales</taxon>
        <taxon>Streptomycetaceae</taxon>
        <taxon>Streptomyces</taxon>
        <taxon>Streptomyces violaceusniger group</taxon>
    </lineage>
</organism>
<dbReference type="RefSeq" id="WP_044567640.1">
    <property type="nucleotide sequence ID" value="NZ_BAABDR010000041.1"/>
</dbReference>
<evidence type="ECO:0000313" key="6">
    <source>
        <dbReference type="Proteomes" id="UP000756710"/>
    </source>
</evidence>
<dbReference type="Gene3D" id="1.10.10.10">
    <property type="entry name" value="Winged helix-like DNA-binding domain superfamily/Winged helix DNA-binding domain"/>
    <property type="match status" value="1"/>
</dbReference>
<evidence type="ECO:0000256" key="2">
    <source>
        <dbReference type="ARBA" id="ARBA00022840"/>
    </source>
</evidence>
<proteinExistence type="predicted"/>
<keyword evidence="2" id="KW-0067">ATP-binding</keyword>
<dbReference type="HOGENOM" id="CLU_006850_1_1_11"/>